<reference evidence="1 2" key="1">
    <citation type="journal article" date="2021" name="Front. Genet.">
        <title>Chromosome-Level Genome Assembly Reveals Significant Gene Expansion in the Toll and IMD Signaling Pathways of Dendrolimus kikuchii.</title>
        <authorList>
            <person name="Zhou J."/>
            <person name="Wu P."/>
            <person name="Xiong Z."/>
            <person name="Liu N."/>
            <person name="Zhao N."/>
            <person name="Ji M."/>
            <person name="Qiu Y."/>
            <person name="Yang B."/>
        </authorList>
    </citation>
    <scope>NUCLEOTIDE SEQUENCE [LARGE SCALE GENOMIC DNA]</scope>
    <source>
        <strain evidence="1">Ann1</strain>
    </source>
</reference>
<comment type="caution">
    <text evidence="1">The sequence shown here is derived from an EMBL/GenBank/DDBJ whole genome shotgun (WGS) entry which is preliminary data.</text>
</comment>
<evidence type="ECO:0000313" key="1">
    <source>
        <dbReference type="EMBL" id="KAJ0178337.1"/>
    </source>
</evidence>
<name>A0ACC1D3B8_9NEOP</name>
<keyword evidence="2" id="KW-1185">Reference proteome</keyword>
<dbReference type="Proteomes" id="UP000824533">
    <property type="component" value="Linkage Group LG10"/>
</dbReference>
<protein>
    <submittedName>
        <fullName evidence="1">Uncharacterized protein</fullName>
    </submittedName>
</protein>
<dbReference type="EMBL" id="CM034396">
    <property type="protein sequence ID" value="KAJ0178337.1"/>
    <property type="molecule type" value="Genomic_DNA"/>
</dbReference>
<proteinExistence type="predicted"/>
<evidence type="ECO:0000313" key="2">
    <source>
        <dbReference type="Proteomes" id="UP000824533"/>
    </source>
</evidence>
<accession>A0ACC1D3B8</accession>
<organism evidence="1 2">
    <name type="scientific">Dendrolimus kikuchii</name>
    <dbReference type="NCBI Taxonomy" id="765133"/>
    <lineage>
        <taxon>Eukaryota</taxon>
        <taxon>Metazoa</taxon>
        <taxon>Ecdysozoa</taxon>
        <taxon>Arthropoda</taxon>
        <taxon>Hexapoda</taxon>
        <taxon>Insecta</taxon>
        <taxon>Pterygota</taxon>
        <taxon>Neoptera</taxon>
        <taxon>Endopterygota</taxon>
        <taxon>Lepidoptera</taxon>
        <taxon>Glossata</taxon>
        <taxon>Ditrysia</taxon>
        <taxon>Bombycoidea</taxon>
        <taxon>Lasiocampidae</taxon>
        <taxon>Dendrolimus</taxon>
    </lineage>
</organism>
<sequence length="235" mass="23334">MNSLVVLLSVVVLAAAKPSHLLASDVLGASLIAAAPAAVSHQSRVDIKSSPAVITTAAVAPIAYTAPAAIAAPVAYAAPAAIATPVAYAAPAAVSQQSRIDIKTSPAITSSIVSSPVAYSAVSPAFVKTAAITSAIAAPALIKSAAFVPGTIAAPAVVLDAPAVLAARTAHFVSNDLHLIKKRSAPILSSHIVTPVVTTYSATPIVSSIAAPLTYSAPLAYSTPLVAKTLSVHSW</sequence>
<gene>
    <name evidence="1" type="ORF">K1T71_006160</name>
</gene>